<sequence>MGVYKIDYLKVKKLLGIDEGNAIAPVTAVKAVMDDLIKRLGRYAYRRISVSEVEGIVFNTYKEADIAPFIQDMLISGRSLGDDAYDAILSEELLQNRSTSLILFSIQGEAVYLLAGARGAAYVKGYVVSDFATNLLTKIYEEKSEAVSQSGKSHLLGDVTSTRTTTKSKRSFIDGSQIGTVLKDCEVHLEKEQQEALGFMPEFPYKDKIANVTSASFKLKQSLTLGEFKTLLRSIAKLDRQDSRFIVNNLVPVKNFGIQERDLENALIGGILTGDRGSSVKMVGAGSESYPWSDWYRIIYKGGGDINQAFMKSDSPIEFEDVVRKLKSEGDFDERHLKRILLKSNLVTTLEGGVTHKDVVIASVQAVTVLGDVEYFLYGGHWYCIPSSHDSLLQKRFGMLYEKSVARAKALRGGFGLSCKENVGVATEDAYNEALRERRCIVVGHKALVSNVELADLLFKYDGVVYLVHNKQKFDGPGARDVVGQALSAARLWQDRLHSDQKKAFLDDYYDRISACYERRSRSVPVSKESFRGLFSGSPKLCIATGYISGLRGDSESSYAKLISCDAEKQLKDFDIDFMLLDLV</sequence>
<reference evidence="2" key="1">
    <citation type="submission" date="2018-05" db="EMBL/GenBank/DDBJ databases">
        <title>Genome Sequencing of selected type strains of the family Eggerthellaceae.</title>
        <authorList>
            <person name="Danylec N."/>
            <person name="Stoll D.A."/>
            <person name="Doetsch A."/>
            <person name="Huch M."/>
        </authorList>
    </citation>
    <scope>NUCLEOTIDE SEQUENCE [LARGE SCALE GENOMIC DNA]</scope>
    <source>
        <strain evidence="2">DSM 16106</strain>
    </source>
</reference>
<organism evidence="1 2">
    <name type="scientific">Paraeggerthella hongkongensis</name>
    <dbReference type="NCBI Taxonomy" id="230658"/>
    <lineage>
        <taxon>Bacteria</taxon>
        <taxon>Bacillati</taxon>
        <taxon>Actinomycetota</taxon>
        <taxon>Coriobacteriia</taxon>
        <taxon>Eggerthellales</taxon>
        <taxon>Eggerthellaceae</taxon>
        <taxon>Paraeggerthella</taxon>
    </lineage>
</organism>
<proteinExistence type="predicted"/>
<dbReference type="AlphaFoldDB" id="A0A3N0AT79"/>
<dbReference type="Pfam" id="PF19614">
    <property type="entry name" value="DUF6119"/>
    <property type="match status" value="1"/>
</dbReference>
<evidence type="ECO:0000313" key="2">
    <source>
        <dbReference type="Proteomes" id="UP000278632"/>
    </source>
</evidence>
<evidence type="ECO:0000313" key="1">
    <source>
        <dbReference type="EMBL" id="RNL38025.1"/>
    </source>
</evidence>
<keyword evidence="2" id="KW-1185">Reference proteome</keyword>
<comment type="caution">
    <text evidence="1">The sequence shown here is derived from an EMBL/GenBank/DDBJ whole genome shotgun (WGS) entry which is preliminary data.</text>
</comment>
<dbReference type="InterPro" id="IPR026487">
    <property type="entry name" value="CHP04141"/>
</dbReference>
<dbReference type="Proteomes" id="UP000278632">
    <property type="component" value="Unassembled WGS sequence"/>
</dbReference>
<accession>A0A3N0AT79</accession>
<gene>
    <name evidence="1" type="ORF">DMP08_12085</name>
</gene>
<protein>
    <submittedName>
        <fullName evidence="1">Uncharacterized protein</fullName>
    </submittedName>
</protein>
<name>A0A3N0AT79_9ACTN</name>
<dbReference type="EMBL" id="QICD01000043">
    <property type="protein sequence ID" value="RNL38025.1"/>
    <property type="molecule type" value="Genomic_DNA"/>
</dbReference>